<protein>
    <submittedName>
        <fullName evidence="1">Uncharacterized protein</fullName>
    </submittedName>
</protein>
<keyword evidence="2" id="KW-1185">Reference proteome</keyword>
<evidence type="ECO:0000313" key="2">
    <source>
        <dbReference type="Proteomes" id="UP001062846"/>
    </source>
</evidence>
<name>A0ACC0P8U5_RHOML</name>
<accession>A0ACC0P8U5</accession>
<sequence>MLKKKRPSWWGVHELQRSQLEAGRSGLRMPGCRWDSGTLFWRSSHEKVGLDVDNFTSPEGIPGAPETSFSKVEEVLEESDGSETLSVSESAVTNVMASEERVEESAPDEDFAADPSEAERIRSGRDRRRHNGLLVTSCYFNHHSNHSN</sequence>
<gene>
    <name evidence="1" type="ORF">RHMOL_Rhmol04G0350900</name>
</gene>
<proteinExistence type="predicted"/>
<comment type="caution">
    <text evidence="1">The sequence shown here is derived from an EMBL/GenBank/DDBJ whole genome shotgun (WGS) entry which is preliminary data.</text>
</comment>
<dbReference type="Proteomes" id="UP001062846">
    <property type="component" value="Chromosome 4"/>
</dbReference>
<dbReference type="EMBL" id="CM046391">
    <property type="protein sequence ID" value="KAI8561576.1"/>
    <property type="molecule type" value="Genomic_DNA"/>
</dbReference>
<evidence type="ECO:0000313" key="1">
    <source>
        <dbReference type="EMBL" id="KAI8561576.1"/>
    </source>
</evidence>
<reference evidence="1" key="1">
    <citation type="submission" date="2022-02" db="EMBL/GenBank/DDBJ databases">
        <title>Plant Genome Project.</title>
        <authorList>
            <person name="Zhang R.-G."/>
        </authorList>
    </citation>
    <scope>NUCLEOTIDE SEQUENCE</scope>
    <source>
        <strain evidence="1">AT1</strain>
    </source>
</reference>
<organism evidence="1 2">
    <name type="scientific">Rhododendron molle</name>
    <name type="common">Chinese azalea</name>
    <name type="synonym">Azalea mollis</name>
    <dbReference type="NCBI Taxonomy" id="49168"/>
    <lineage>
        <taxon>Eukaryota</taxon>
        <taxon>Viridiplantae</taxon>
        <taxon>Streptophyta</taxon>
        <taxon>Embryophyta</taxon>
        <taxon>Tracheophyta</taxon>
        <taxon>Spermatophyta</taxon>
        <taxon>Magnoliopsida</taxon>
        <taxon>eudicotyledons</taxon>
        <taxon>Gunneridae</taxon>
        <taxon>Pentapetalae</taxon>
        <taxon>asterids</taxon>
        <taxon>Ericales</taxon>
        <taxon>Ericaceae</taxon>
        <taxon>Ericoideae</taxon>
        <taxon>Rhodoreae</taxon>
        <taxon>Rhododendron</taxon>
    </lineage>
</organism>